<protein>
    <submittedName>
        <fullName evidence="2">Uncharacterized protein</fullName>
    </submittedName>
</protein>
<dbReference type="EMBL" id="CAXLJM020000148">
    <property type="protein sequence ID" value="CAL8142197.1"/>
    <property type="molecule type" value="Genomic_DNA"/>
</dbReference>
<feature type="transmembrane region" description="Helical" evidence="1">
    <location>
        <begin position="84"/>
        <end position="109"/>
    </location>
</feature>
<accession>A0ABP1S2V4</accession>
<name>A0ABP1S2V4_9HEXA</name>
<keyword evidence="1" id="KW-1133">Transmembrane helix</keyword>
<gene>
    <name evidence="2" type="ORF">ODALV1_LOCUS28972</name>
</gene>
<sequence>MPFLLVKKKLMEYTFLHGTHAVLCVAEKQPLHHASSCHTMAGAAPSKSLWTRMKCAYTMRFKWKSYHMMMMMIKNIKSLQCYKAYTYTFLRFGTVAGRCIVITTLLLFFHCNICP</sequence>
<keyword evidence="3" id="KW-1185">Reference proteome</keyword>
<comment type="caution">
    <text evidence="2">The sequence shown here is derived from an EMBL/GenBank/DDBJ whole genome shotgun (WGS) entry which is preliminary data.</text>
</comment>
<proteinExistence type="predicted"/>
<keyword evidence="1" id="KW-0472">Membrane</keyword>
<organism evidence="2 3">
    <name type="scientific">Orchesella dallaii</name>
    <dbReference type="NCBI Taxonomy" id="48710"/>
    <lineage>
        <taxon>Eukaryota</taxon>
        <taxon>Metazoa</taxon>
        <taxon>Ecdysozoa</taxon>
        <taxon>Arthropoda</taxon>
        <taxon>Hexapoda</taxon>
        <taxon>Collembola</taxon>
        <taxon>Entomobryomorpha</taxon>
        <taxon>Entomobryoidea</taxon>
        <taxon>Orchesellidae</taxon>
        <taxon>Orchesellinae</taxon>
        <taxon>Orchesella</taxon>
    </lineage>
</organism>
<reference evidence="2 3" key="1">
    <citation type="submission" date="2024-08" db="EMBL/GenBank/DDBJ databases">
        <authorList>
            <person name="Cucini C."/>
            <person name="Frati F."/>
        </authorList>
    </citation>
    <scope>NUCLEOTIDE SEQUENCE [LARGE SCALE GENOMIC DNA]</scope>
</reference>
<evidence type="ECO:0000313" key="3">
    <source>
        <dbReference type="Proteomes" id="UP001642540"/>
    </source>
</evidence>
<keyword evidence="1" id="KW-0812">Transmembrane</keyword>
<evidence type="ECO:0000256" key="1">
    <source>
        <dbReference type="SAM" id="Phobius"/>
    </source>
</evidence>
<dbReference type="Proteomes" id="UP001642540">
    <property type="component" value="Unassembled WGS sequence"/>
</dbReference>
<evidence type="ECO:0000313" key="2">
    <source>
        <dbReference type="EMBL" id="CAL8142197.1"/>
    </source>
</evidence>